<protein>
    <submittedName>
        <fullName evidence="1">Uncharacterized protein</fullName>
    </submittedName>
</protein>
<accession>A0A2P2P4N2</accession>
<reference evidence="1" key="1">
    <citation type="submission" date="2018-02" db="EMBL/GenBank/DDBJ databases">
        <title>Rhizophora mucronata_Transcriptome.</title>
        <authorList>
            <person name="Meera S.P."/>
            <person name="Sreeshan A."/>
            <person name="Augustine A."/>
        </authorList>
    </citation>
    <scope>NUCLEOTIDE SEQUENCE</scope>
    <source>
        <tissue evidence="1">Leaf</tissue>
    </source>
</reference>
<proteinExistence type="predicted"/>
<organism evidence="1">
    <name type="scientific">Rhizophora mucronata</name>
    <name type="common">Asiatic mangrove</name>
    <dbReference type="NCBI Taxonomy" id="61149"/>
    <lineage>
        <taxon>Eukaryota</taxon>
        <taxon>Viridiplantae</taxon>
        <taxon>Streptophyta</taxon>
        <taxon>Embryophyta</taxon>
        <taxon>Tracheophyta</taxon>
        <taxon>Spermatophyta</taxon>
        <taxon>Magnoliopsida</taxon>
        <taxon>eudicotyledons</taxon>
        <taxon>Gunneridae</taxon>
        <taxon>Pentapetalae</taxon>
        <taxon>rosids</taxon>
        <taxon>fabids</taxon>
        <taxon>Malpighiales</taxon>
        <taxon>Rhizophoraceae</taxon>
        <taxon>Rhizophora</taxon>
    </lineage>
</organism>
<dbReference type="AlphaFoldDB" id="A0A2P2P4N2"/>
<name>A0A2P2P4N2_RHIMU</name>
<dbReference type="EMBL" id="GGEC01069221">
    <property type="protein sequence ID" value="MBX49705.1"/>
    <property type="molecule type" value="Transcribed_RNA"/>
</dbReference>
<sequence length="37" mass="4213">MLVGFFSNGSYRAEDGDLESFGFVTFLHQFFVSFLLS</sequence>
<evidence type="ECO:0000313" key="1">
    <source>
        <dbReference type="EMBL" id="MBX49705.1"/>
    </source>
</evidence>